<proteinExistence type="predicted"/>
<reference evidence="2" key="1">
    <citation type="submission" date="2018-05" db="EMBL/GenBank/DDBJ databases">
        <authorList>
            <person name="Lanie J.A."/>
            <person name="Ng W.-L."/>
            <person name="Kazmierczak K.M."/>
            <person name="Andrzejewski T.M."/>
            <person name="Davidsen T.M."/>
            <person name="Wayne K.J."/>
            <person name="Tettelin H."/>
            <person name="Glass J.I."/>
            <person name="Rusch D."/>
            <person name="Podicherti R."/>
            <person name="Tsui H.-C.T."/>
            <person name="Winkler M.E."/>
        </authorList>
    </citation>
    <scope>NUCLEOTIDE SEQUENCE</scope>
</reference>
<dbReference type="PANTHER" id="PTHR11373">
    <property type="entry name" value="DEOXYNUCLEOSIDE TRIPHOSPHATE TRIPHOSPHOHYDROLASE"/>
    <property type="match status" value="1"/>
</dbReference>
<dbReference type="InterPro" id="IPR003607">
    <property type="entry name" value="HD/PDEase_dom"/>
</dbReference>
<dbReference type="Pfam" id="PF01966">
    <property type="entry name" value="HD"/>
    <property type="match status" value="1"/>
</dbReference>
<organism evidence="2">
    <name type="scientific">marine metagenome</name>
    <dbReference type="NCBI Taxonomy" id="408172"/>
    <lineage>
        <taxon>unclassified sequences</taxon>
        <taxon>metagenomes</taxon>
        <taxon>ecological metagenomes</taxon>
    </lineage>
</organism>
<dbReference type="AlphaFoldDB" id="A0A381QGS6"/>
<dbReference type="GO" id="GO:0006203">
    <property type="term" value="P:dGTP catabolic process"/>
    <property type="evidence" value="ECO:0007669"/>
    <property type="project" value="TreeGrafter"/>
</dbReference>
<dbReference type="InterPro" id="IPR045509">
    <property type="entry name" value="HD_assoc_2"/>
</dbReference>
<dbReference type="InterPro" id="IPR006674">
    <property type="entry name" value="HD_domain"/>
</dbReference>
<evidence type="ECO:0000313" key="2">
    <source>
        <dbReference type="EMBL" id="SUZ76873.1"/>
    </source>
</evidence>
<dbReference type="CDD" id="cd00077">
    <property type="entry name" value="HDc"/>
    <property type="match status" value="1"/>
</dbReference>
<dbReference type="SUPFAM" id="SSF109604">
    <property type="entry name" value="HD-domain/PDEase-like"/>
    <property type="match status" value="1"/>
</dbReference>
<dbReference type="Pfam" id="PF19276">
    <property type="entry name" value="HD_assoc_2"/>
    <property type="match status" value="1"/>
</dbReference>
<dbReference type="PANTHER" id="PTHR11373:SF4">
    <property type="entry name" value="DEOXYNUCLEOSIDE TRIPHOSPHATE TRIPHOSPHOHYDROLASE SAMHD1"/>
    <property type="match status" value="1"/>
</dbReference>
<dbReference type="EMBL" id="UINC01001294">
    <property type="protein sequence ID" value="SUZ76873.1"/>
    <property type="molecule type" value="Genomic_DNA"/>
</dbReference>
<protein>
    <recommendedName>
        <fullName evidence="1">HD/PDEase domain-containing protein</fullName>
    </recommendedName>
</protein>
<dbReference type="SMART" id="SM00471">
    <property type="entry name" value="HDc"/>
    <property type="match status" value="1"/>
</dbReference>
<dbReference type="GO" id="GO:0008832">
    <property type="term" value="F:dGTPase activity"/>
    <property type="evidence" value="ECO:0007669"/>
    <property type="project" value="TreeGrafter"/>
</dbReference>
<sequence>MSDKLAGKVIRDPLWNTIRLDPIAAQIVDTAEFQRLRYIRQLGFTHLVYPGATHTRFDHALGVYHLATVALGRIRENRRIPPEVLQGEHLIPYAALLHDIGHYPFSHALEELEAEYVPTHHEEVSEQFLASPSLRDALAPLGSTAPELLLELISGQSQIPLRGLVSGGLDLDKMEYLRRDAHFSGVPYGEVDVSRLLQGLALLRDPDSGEYEVGVQEKAVAALESLLFAKYQMFRNVYWHHAVRAATVLYKRIVEEAVDSRLLVSHELVGPTDEELLHEIGRRAHEADGEAAGRIGTRWLPALRQRRLPKRALELTAADLTGRQVEDWVVSGSPRKRAIEDDLALDLDLEPGEVVIDFPAKKAMFQLNVLVERRDGQIQRLGLGGLPGLLDLPRLADNLYTTARVLRVFTFEQRSIPADDIIARITRPTGTI</sequence>
<dbReference type="InterPro" id="IPR050135">
    <property type="entry name" value="dGTPase-like"/>
</dbReference>
<accession>A0A381QGS6</accession>
<evidence type="ECO:0000259" key="1">
    <source>
        <dbReference type="SMART" id="SM00471"/>
    </source>
</evidence>
<dbReference type="Gene3D" id="1.10.3210.10">
    <property type="entry name" value="Hypothetical protein af1432"/>
    <property type="match status" value="1"/>
</dbReference>
<feature type="domain" description="HD/PDEase" evidence="1">
    <location>
        <begin position="52"/>
        <end position="186"/>
    </location>
</feature>
<name>A0A381QGS6_9ZZZZ</name>
<gene>
    <name evidence="2" type="ORF">METZ01_LOCUS29727</name>
</gene>